<sequence length="874" mass="97566">MLNSVSNSCDPDSSDFNSCSSSDDELNSSVSSFLSLPSLPEVLDSHFNDVQKNFNVVHINAQSIPSHFSDMLASFNNKHIHAILISESWLKPCLPSSSYALPGFHLIRNDRTGSRGGGVAIYLRSHIPYSVLSTSPQPPPSDAGEHLFIEVTLSHTKVLLGVYYSPSSSVNFFNSFDKLVVDFTPNYKHSIIMGDFNTCLLKNDSRSACLQSIVKASNMNILPSNSTHHFPNCLPSLLDLIIVSSTNHVAKHGQCGADGFSYHDLIFLSYKIRPSKAKPRILLQRNFGGMDMDSLRRDAQNIDWDVVLDAGGVDEQISAFNSLLTNLYDVHAPVRAIKLRHLPAPWLTEDIKHIINKKNAAKSKYKAQPTDGNKLKFVTLRNHCNKVCRDAQRRHIHKSVENGDPAKVWNFLKSLGVGKSRNHVVPKDLNLDSLNSHFSSTSDLDTATKIKTLNHLSSIPTPDFPSFNIRQFSDCDVKKNILAITSNAVGSDNISRNMIVPIIDIILPIITHILNSSINSGTFPSPWKEAQIIPLPKKLNPSSFSDYRPISILPFLSKVLEKLVHYQLSGFLIRNNLMNPFQSGFRPGHSTVTALVKITDDIRLGMENGKLTILSLLDFSNAFNTVNFDLLLGILRSLNISPTVIDWFHSYLHGRQQRIRIDDSYSKWCCTNAGVPQGGVLSPLLFAIFINSISENLSSSYHLYADDLQIYTQSVTSDLPQAIAATNNDLNIILDWSRRYGLKVNPTKTQSILIGSSRLLCNVDYAHLPSIIFDNVQIPFGNVVKNLGIFIDKHLSWGPQLDSVSRKVFGSASSLRRLRNFLPTSTKIALSQSLLLPILDYADASYLDLTQEQLNKLERLQNFCIRFIFWLEEI</sequence>
<dbReference type="SUPFAM" id="SSF56219">
    <property type="entry name" value="DNase I-like"/>
    <property type="match status" value="1"/>
</dbReference>
<dbReference type="Proteomes" id="UP000823941">
    <property type="component" value="Chromosome 19"/>
</dbReference>
<dbReference type="CDD" id="cd01650">
    <property type="entry name" value="RT_nLTR_like"/>
    <property type="match status" value="1"/>
</dbReference>
<dbReference type="Gene3D" id="3.60.10.10">
    <property type="entry name" value="Endonuclease/exonuclease/phosphatase"/>
    <property type="match status" value="1"/>
</dbReference>
<dbReference type="Pfam" id="PF00078">
    <property type="entry name" value="RVT_1"/>
    <property type="match status" value="1"/>
</dbReference>
<organism evidence="2 3">
    <name type="scientific">Plutella xylostella</name>
    <name type="common">Diamondback moth</name>
    <name type="synonym">Plutella maculipennis</name>
    <dbReference type="NCBI Taxonomy" id="51655"/>
    <lineage>
        <taxon>Eukaryota</taxon>
        <taxon>Metazoa</taxon>
        <taxon>Ecdysozoa</taxon>
        <taxon>Arthropoda</taxon>
        <taxon>Hexapoda</taxon>
        <taxon>Insecta</taxon>
        <taxon>Pterygota</taxon>
        <taxon>Neoptera</taxon>
        <taxon>Endopterygota</taxon>
        <taxon>Lepidoptera</taxon>
        <taxon>Glossata</taxon>
        <taxon>Ditrysia</taxon>
        <taxon>Yponomeutoidea</taxon>
        <taxon>Plutellidae</taxon>
        <taxon>Plutella</taxon>
    </lineage>
</organism>
<dbReference type="PANTHER" id="PTHR47510:SF3">
    <property type="entry name" value="ENDO_EXONUCLEASE_PHOSPHATASE DOMAIN-CONTAINING PROTEIN"/>
    <property type="match status" value="1"/>
</dbReference>
<dbReference type="Pfam" id="PF03372">
    <property type="entry name" value="Exo_endo_phos"/>
    <property type="match status" value="1"/>
</dbReference>
<dbReference type="InterPro" id="IPR043502">
    <property type="entry name" value="DNA/RNA_pol_sf"/>
</dbReference>
<accession>A0ABQ7Q8S7</accession>
<evidence type="ECO:0000313" key="2">
    <source>
        <dbReference type="EMBL" id="KAG7301647.1"/>
    </source>
</evidence>
<proteinExistence type="predicted"/>
<protein>
    <recommendedName>
        <fullName evidence="1">Reverse transcriptase domain-containing protein</fullName>
    </recommendedName>
</protein>
<dbReference type="InterPro" id="IPR000477">
    <property type="entry name" value="RT_dom"/>
</dbReference>
<dbReference type="EMBL" id="JAHIBW010000019">
    <property type="protein sequence ID" value="KAG7301647.1"/>
    <property type="molecule type" value="Genomic_DNA"/>
</dbReference>
<dbReference type="PROSITE" id="PS50878">
    <property type="entry name" value="RT_POL"/>
    <property type="match status" value="1"/>
</dbReference>
<name>A0ABQ7Q8S7_PLUXY</name>
<feature type="domain" description="Reverse transcriptase" evidence="1">
    <location>
        <begin position="516"/>
        <end position="791"/>
    </location>
</feature>
<keyword evidence="3" id="KW-1185">Reference proteome</keyword>
<evidence type="ECO:0000313" key="3">
    <source>
        <dbReference type="Proteomes" id="UP000823941"/>
    </source>
</evidence>
<dbReference type="InterPro" id="IPR036691">
    <property type="entry name" value="Endo/exonu/phosph_ase_sf"/>
</dbReference>
<dbReference type="InterPro" id="IPR005135">
    <property type="entry name" value="Endo/exonuclease/phosphatase"/>
</dbReference>
<dbReference type="SUPFAM" id="SSF56672">
    <property type="entry name" value="DNA/RNA polymerases"/>
    <property type="match status" value="1"/>
</dbReference>
<dbReference type="PANTHER" id="PTHR47510">
    <property type="entry name" value="REVERSE TRANSCRIPTASE DOMAIN-CONTAINING PROTEIN"/>
    <property type="match status" value="1"/>
</dbReference>
<comment type="caution">
    <text evidence="2">The sequence shown here is derived from an EMBL/GenBank/DDBJ whole genome shotgun (WGS) entry which is preliminary data.</text>
</comment>
<gene>
    <name evidence="2" type="ORF">JYU34_014621</name>
</gene>
<evidence type="ECO:0000259" key="1">
    <source>
        <dbReference type="PROSITE" id="PS50878"/>
    </source>
</evidence>
<reference evidence="2 3" key="1">
    <citation type="submission" date="2021-06" db="EMBL/GenBank/DDBJ databases">
        <title>A haploid diamondback moth (Plutella xylostella L.) genome assembly resolves 31 chromosomes and identifies a diamide resistance mutation.</title>
        <authorList>
            <person name="Ward C.M."/>
            <person name="Perry K.D."/>
            <person name="Baker G."/>
            <person name="Powis K."/>
            <person name="Heckel D.G."/>
            <person name="Baxter S.W."/>
        </authorList>
    </citation>
    <scope>NUCLEOTIDE SEQUENCE [LARGE SCALE GENOMIC DNA]</scope>
    <source>
        <strain evidence="2 3">LV</strain>
        <tissue evidence="2">Single pupa</tissue>
    </source>
</reference>